<proteinExistence type="inferred from homology"/>
<keyword evidence="8" id="KW-0472">Membrane</keyword>
<accession>A0A6P8EG97</accession>
<evidence type="ECO:0000256" key="10">
    <source>
        <dbReference type="ARBA" id="ARBA00023180"/>
    </source>
</evidence>
<reference evidence="12" key="2">
    <citation type="submission" date="2025-08" db="UniProtKB">
        <authorList>
            <consortium name="RefSeq"/>
        </authorList>
    </citation>
    <scope>IDENTIFICATION</scope>
    <source>
        <tissue evidence="12">Leaf</tissue>
    </source>
</reference>
<dbReference type="PANTHER" id="PTHR48061">
    <property type="entry name" value="LEUCINE-RICH REPEAT RECEPTOR PROTEIN KINASE EMS1-LIKE-RELATED"/>
    <property type="match status" value="1"/>
</dbReference>
<protein>
    <submittedName>
        <fullName evidence="12">Receptor-like protein 43</fullName>
    </submittedName>
</protein>
<sequence>MALWKNSTDYCSCDGITCHRATTYVIGLNFSCSQLQGGPHYNSTPFLLPDVWFNLSGLMGDPKRFGKSFITLMVESLKSPAQGTGQQSTQFDTFGYSFDRNLGLCGHALRKECGNDQDKQTSLLPMKKKRQSLSCVIDMIALLAVNIKNSSVLETAIGYYVEGGVPMKKDHEFRWLARNLTQLRELVLDSTDMSGVSPISLTNLSSTLTSLSLSDCSLQGTFPVNIFYLPNLRSLSLLWNVDLTGTLPQTNWTSPLVSLGVSMTNFQGSIPASMGNLTSMNYLDLSVTLLTGPIPPTLGNLEHLTYLDLRANNLTGTVDFKIVIDLANNNLEGPLPIPPLDSEFYSTSNNKFSGDIPHQLCNATHLETVELSNNSLTGTIPHCFINITASLSVLNLPANKFVGQIPNIFFAGNNLRMIHISQNRLGGMLPESLAHCENLEILDLSENELEGRFPYWLETLPSLRIFYLSNNSFLGPMPVKYITNLIAMKNVGKSSSRYMCVGNHIGAYQYYQDSSSMVMKGMEMELMKILTVFTTMNFSRNFFEGEITEAIGELKALKGLNLSHNNLTGHHSFFHWKFG</sequence>
<keyword evidence="11" id="KW-1185">Reference proteome</keyword>
<evidence type="ECO:0000256" key="2">
    <source>
        <dbReference type="ARBA" id="ARBA00009592"/>
    </source>
</evidence>
<dbReference type="OrthoDB" id="442066at2759"/>
<comment type="subcellular location">
    <subcellularLocation>
        <location evidence="1">Membrane</location>
        <topology evidence="1">Single-pass type I membrane protein</topology>
    </subcellularLocation>
</comment>
<keyword evidence="6" id="KW-0677">Repeat</keyword>
<dbReference type="SUPFAM" id="SSF52058">
    <property type="entry name" value="L domain-like"/>
    <property type="match status" value="1"/>
</dbReference>
<dbReference type="InterPro" id="IPR001611">
    <property type="entry name" value="Leu-rich_rpt"/>
</dbReference>
<evidence type="ECO:0000313" key="11">
    <source>
        <dbReference type="Proteomes" id="UP000515151"/>
    </source>
</evidence>
<evidence type="ECO:0000256" key="9">
    <source>
        <dbReference type="ARBA" id="ARBA00023170"/>
    </source>
</evidence>
<dbReference type="GO" id="GO:0016020">
    <property type="term" value="C:membrane"/>
    <property type="evidence" value="ECO:0007669"/>
    <property type="project" value="UniProtKB-SubCell"/>
</dbReference>
<dbReference type="GeneID" id="116214570"/>
<dbReference type="AlphaFoldDB" id="A0A6P8EG97"/>
<keyword evidence="3" id="KW-0433">Leucine-rich repeat</keyword>
<dbReference type="RefSeq" id="XP_031405815.1">
    <property type="nucleotide sequence ID" value="XM_031549955.1"/>
</dbReference>
<dbReference type="Gene3D" id="3.80.10.10">
    <property type="entry name" value="Ribonuclease Inhibitor"/>
    <property type="match status" value="3"/>
</dbReference>
<keyword evidence="9" id="KW-0675">Receptor</keyword>
<dbReference type="FunFam" id="3.80.10.10:FF:000041">
    <property type="entry name" value="LRR receptor-like serine/threonine-protein kinase ERECTA"/>
    <property type="match status" value="1"/>
</dbReference>
<keyword evidence="4" id="KW-0812">Transmembrane</keyword>
<evidence type="ECO:0000256" key="4">
    <source>
        <dbReference type="ARBA" id="ARBA00022692"/>
    </source>
</evidence>
<keyword evidence="7" id="KW-1133">Transmembrane helix</keyword>
<organism evidence="11 12">
    <name type="scientific">Punica granatum</name>
    <name type="common">Pomegranate</name>
    <dbReference type="NCBI Taxonomy" id="22663"/>
    <lineage>
        <taxon>Eukaryota</taxon>
        <taxon>Viridiplantae</taxon>
        <taxon>Streptophyta</taxon>
        <taxon>Embryophyta</taxon>
        <taxon>Tracheophyta</taxon>
        <taxon>Spermatophyta</taxon>
        <taxon>Magnoliopsida</taxon>
        <taxon>eudicotyledons</taxon>
        <taxon>Gunneridae</taxon>
        <taxon>Pentapetalae</taxon>
        <taxon>rosids</taxon>
        <taxon>malvids</taxon>
        <taxon>Myrtales</taxon>
        <taxon>Lythraceae</taxon>
        <taxon>Punica</taxon>
    </lineage>
</organism>
<gene>
    <name evidence="12" type="primary">LOC116214570</name>
</gene>
<keyword evidence="10" id="KW-0325">Glycoprotein</keyword>
<dbReference type="InterPro" id="IPR032675">
    <property type="entry name" value="LRR_dom_sf"/>
</dbReference>
<dbReference type="Pfam" id="PF00560">
    <property type="entry name" value="LRR_1"/>
    <property type="match status" value="2"/>
</dbReference>
<reference evidence="11" key="1">
    <citation type="journal article" date="2020" name="Plant Biotechnol. J.">
        <title>The pomegranate (Punica granatum L.) draft genome dissects genetic divergence between soft- and hard-seeded cultivars.</title>
        <authorList>
            <person name="Luo X."/>
            <person name="Li H."/>
            <person name="Wu Z."/>
            <person name="Yao W."/>
            <person name="Zhao P."/>
            <person name="Cao D."/>
            <person name="Yu H."/>
            <person name="Li K."/>
            <person name="Poudel K."/>
            <person name="Zhao D."/>
            <person name="Zhang F."/>
            <person name="Xia X."/>
            <person name="Chen L."/>
            <person name="Wang Q."/>
            <person name="Jing D."/>
            <person name="Cao S."/>
        </authorList>
    </citation>
    <scope>NUCLEOTIDE SEQUENCE [LARGE SCALE GENOMIC DNA]</scope>
    <source>
        <strain evidence="11">cv. Tunisia</strain>
    </source>
</reference>
<evidence type="ECO:0000256" key="6">
    <source>
        <dbReference type="ARBA" id="ARBA00022737"/>
    </source>
</evidence>
<evidence type="ECO:0000256" key="8">
    <source>
        <dbReference type="ARBA" id="ARBA00023136"/>
    </source>
</evidence>
<dbReference type="Proteomes" id="UP000515151">
    <property type="component" value="Chromosome 7"/>
</dbReference>
<comment type="similarity">
    <text evidence="2">Belongs to the RLP family.</text>
</comment>
<name>A0A6P8EG97_PUNGR</name>
<dbReference type="InterPro" id="IPR046956">
    <property type="entry name" value="RLP23-like"/>
</dbReference>
<dbReference type="PANTHER" id="PTHR48061:SF36">
    <property type="entry name" value="RECEPTOR-LIKE PROTEIN 12"/>
    <property type="match status" value="1"/>
</dbReference>
<evidence type="ECO:0000256" key="1">
    <source>
        <dbReference type="ARBA" id="ARBA00004479"/>
    </source>
</evidence>
<evidence type="ECO:0000313" key="12">
    <source>
        <dbReference type="RefSeq" id="XP_031405815.1"/>
    </source>
</evidence>
<evidence type="ECO:0000256" key="5">
    <source>
        <dbReference type="ARBA" id="ARBA00022729"/>
    </source>
</evidence>
<evidence type="ECO:0000256" key="3">
    <source>
        <dbReference type="ARBA" id="ARBA00022614"/>
    </source>
</evidence>
<evidence type="ECO:0000256" key="7">
    <source>
        <dbReference type="ARBA" id="ARBA00022989"/>
    </source>
</evidence>
<dbReference type="Pfam" id="PF13855">
    <property type="entry name" value="LRR_8"/>
    <property type="match status" value="1"/>
</dbReference>
<keyword evidence="5" id="KW-0732">Signal</keyword>